<feature type="region of interest" description="Disordered" evidence="1">
    <location>
        <begin position="765"/>
        <end position="785"/>
    </location>
</feature>
<feature type="compositionally biased region" description="Polar residues" evidence="1">
    <location>
        <begin position="425"/>
        <end position="439"/>
    </location>
</feature>
<organism evidence="2 3">
    <name type="scientific">Elasticomyces elasticus</name>
    <dbReference type="NCBI Taxonomy" id="574655"/>
    <lineage>
        <taxon>Eukaryota</taxon>
        <taxon>Fungi</taxon>
        <taxon>Dikarya</taxon>
        <taxon>Ascomycota</taxon>
        <taxon>Pezizomycotina</taxon>
        <taxon>Dothideomycetes</taxon>
        <taxon>Dothideomycetidae</taxon>
        <taxon>Mycosphaerellales</taxon>
        <taxon>Teratosphaeriaceae</taxon>
        <taxon>Elasticomyces</taxon>
    </lineage>
</organism>
<reference evidence="2" key="1">
    <citation type="submission" date="2023-08" db="EMBL/GenBank/DDBJ databases">
        <title>Black Yeasts Isolated from many extreme environments.</title>
        <authorList>
            <person name="Coleine C."/>
            <person name="Stajich J.E."/>
            <person name="Selbmann L."/>
        </authorList>
    </citation>
    <scope>NUCLEOTIDE SEQUENCE</scope>
    <source>
        <strain evidence="2">CCFEE 5810</strain>
    </source>
</reference>
<feature type="compositionally biased region" description="Polar residues" evidence="1">
    <location>
        <begin position="500"/>
        <end position="516"/>
    </location>
</feature>
<sequence length="785" mass="84105">MRQIAGDRHSVDHPIKQEGTHHDTDDLADMDLGRVIEGGERGAPVRPHQPAPTPTHAGVPPAYRTYEGARPGPSNVAVNQQMPSSGEVWAGALHRLQAQVSLNTSMLESHRRQVGDVEQAVGRLQQEMGNVVAVLHEMRAELHARPQAMEAARHDSGDMDVLTSQIASVTSKANEVDGLKMQVELMKNRMKRFEEHGSPARPGTSSTHHEMYESTPMSSQHAMQGQHLPPMRTASTFAPPTDRMYGGPAPNVLPSQGQSVFQSRPELRIPSNDRPAVPPAQSSGYRPAEPLPPPSALSGWRPADTHGIPPPPQQSEASVPYRSHPANQEVPGSGWAAVNSAIKRPFEEQQHQSPYGPPSAPGSPKRPRLAPIMPRSSLIEENSPFRPSSMQQMVMPAPPDISAQSRSRAQSNSSQSQSQMLPTPASANTSAYRFITSTAEADMQVGWRPEPESMEQPAPPSAGRGKGKGSRRRGGGRGRGSRGGAQHRRINSQELGAVDPQSTEQTGSQASPSEYPSATDLVSGGFAYTGGGSADRPEHAEFPATPVSGQYPDAFGTQGDLLLSNSSKKSRSKPTRNADGVLIRKDGRPDMRSVSSANNLRKVHAKREAERAEADGKIPTSVAPALSNLFSDDEHEARSGTPDSNGVDDGDVDDQGAQARHQQLMGRMYPHGAEHHSERQSTGARSGEHEAEVDTVMKEEEHGEGAIVHAKPVDAMDAGVVDRSADVAMRDMSGSAERRLMAGDGRMAPILETTDREMTGAENVQAPIAERSGGSVTEQAVTTAP</sequence>
<comment type="caution">
    <text evidence="2">The sequence shown here is derived from an EMBL/GenBank/DDBJ whole genome shotgun (WGS) entry which is preliminary data.</text>
</comment>
<feature type="compositionally biased region" description="Polar residues" evidence="1">
    <location>
        <begin position="253"/>
        <end position="262"/>
    </location>
</feature>
<name>A0AAN7VM98_9PEZI</name>
<feature type="compositionally biased region" description="Basic and acidic residues" evidence="1">
    <location>
        <begin position="1"/>
        <end position="40"/>
    </location>
</feature>
<accession>A0AAN7VM98</accession>
<feature type="compositionally biased region" description="Low complexity" evidence="1">
    <location>
        <begin position="402"/>
        <end position="419"/>
    </location>
</feature>
<feature type="compositionally biased region" description="Basic residues" evidence="1">
    <location>
        <begin position="465"/>
        <end position="490"/>
    </location>
</feature>
<dbReference type="AlphaFoldDB" id="A0AAN7VM98"/>
<evidence type="ECO:0000256" key="1">
    <source>
        <dbReference type="SAM" id="MobiDB-lite"/>
    </source>
</evidence>
<feature type="region of interest" description="Disordered" evidence="1">
    <location>
        <begin position="194"/>
        <end position="693"/>
    </location>
</feature>
<feature type="compositionally biased region" description="Basic and acidic residues" evidence="1">
    <location>
        <begin position="582"/>
        <end position="591"/>
    </location>
</feature>
<dbReference type="Proteomes" id="UP001310594">
    <property type="component" value="Unassembled WGS sequence"/>
</dbReference>
<gene>
    <name evidence="2" type="ORF">LTR97_011958</name>
</gene>
<protein>
    <submittedName>
        <fullName evidence="2">Uncharacterized protein</fullName>
    </submittedName>
</protein>
<feature type="region of interest" description="Disordered" evidence="1">
    <location>
        <begin position="1"/>
        <end position="80"/>
    </location>
</feature>
<feature type="compositionally biased region" description="Polar residues" evidence="1">
    <location>
        <begin position="774"/>
        <end position="785"/>
    </location>
</feature>
<feature type="compositionally biased region" description="Basic and acidic residues" evidence="1">
    <location>
        <begin position="606"/>
        <end position="616"/>
    </location>
</feature>
<proteinExistence type="predicted"/>
<evidence type="ECO:0000313" key="2">
    <source>
        <dbReference type="EMBL" id="KAK5690797.1"/>
    </source>
</evidence>
<dbReference type="EMBL" id="JAVRQU010000023">
    <property type="protein sequence ID" value="KAK5690797.1"/>
    <property type="molecule type" value="Genomic_DNA"/>
</dbReference>
<evidence type="ECO:0000313" key="3">
    <source>
        <dbReference type="Proteomes" id="UP001310594"/>
    </source>
</evidence>